<feature type="region of interest" description="Disordered" evidence="1">
    <location>
        <begin position="152"/>
        <end position="245"/>
    </location>
</feature>
<dbReference type="AlphaFoldDB" id="A0AAV7VKC0"/>
<gene>
    <name evidence="2" type="ORF">NDU88_004856</name>
</gene>
<comment type="caution">
    <text evidence="2">The sequence shown here is derived from an EMBL/GenBank/DDBJ whole genome shotgun (WGS) entry which is preliminary data.</text>
</comment>
<proteinExistence type="predicted"/>
<dbReference type="Proteomes" id="UP001066276">
    <property type="component" value="Chromosome 2_1"/>
</dbReference>
<protein>
    <submittedName>
        <fullName evidence="2">Uncharacterized protein</fullName>
    </submittedName>
</protein>
<organism evidence="2 3">
    <name type="scientific">Pleurodeles waltl</name>
    <name type="common">Iberian ribbed newt</name>
    <dbReference type="NCBI Taxonomy" id="8319"/>
    <lineage>
        <taxon>Eukaryota</taxon>
        <taxon>Metazoa</taxon>
        <taxon>Chordata</taxon>
        <taxon>Craniata</taxon>
        <taxon>Vertebrata</taxon>
        <taxon>Euteleostomi</taxon>
        <taxon>Amphibia</taxon>
        <taxon>Batrachia</taxon>
        <taxon>Caudata</taxon>
        <taxon>Salamandroidea</taxon>
        <taxon>Salamandridae</taxon>
        <taxon>Pleurodelinae</taxon>
        <taxon>Pleurodeles</taxon>
    </lineage>
</organism>
<keyword evidence="3" id="KW-1185">Reference proteome</keyword>
<sequence>MGPRYTGGTPPVVPVRPRLYRRGRNPHWSTAGLSAVLPRSSALAVKDRQGQNDHQCTADTITTHQSATFSGAGAPPIKTWRKQTTNGKTLTSIHSTRNLDSMEPELNILPAIVYLLLYQEHERRRRRQLSGPANGRAVLEMKGPAEWCLTGRAQRSSSETAVPSGAMLDRKGPAERCLTGRAQRSSTETAVPSGAVLEMKAPAERCLTGRAQRSGARQEGPSGAVLDRKGPAEQFRDGGTQRSSA</sequence>
<dbReference type="EMBL" id="JANPWB010000003">
    <property type="protein sequence ID" value="KAJ1201040.1"/>
    <property type="molecule type" value="Genomic_DNA"/>
</dbReference>
<accession>A0AAV7VKC0</accession>
<evidence type="ECO:0000313" key="3">
    <source>
        <dbReference type="Proteomes" id="UP001066276"/>
    </source>
</evidence>
<evidence type="ECO:0000256" key="1">
    <source>
        <dbReference type="SAM" id="MobiDB-lite"/>
    </source>
</evidence>
<reference evidence="2" key="1">
    <citation type="journal article" date="2022" name="bioRxiv">
        <title>Sequencing and chromosome-scale assembly of the giantPleurodeles waltlgenome.</title>
        <authorList>
            <person name="Brown T."/>
            <person name="Elewa A."/>
            <person name="Iarovenko S."/>
            <person name="Subramanian E."/>
            <person name="Araus A.J."/>
            <person name="Petzold A."/>
            <person name="Susuki M."/>
            <person name="Suzuki K.-i.T."/>
            <person name="Hayashi T."/>
            <person name="Toyoda A."/>
            <person name="Oliveira C."/>
            <person name="Osipova E."/>
            <person name="Leigh N.D."/>
            <person name="Simon A."/>
            <person name="Yun M.H."/>
        </authorList>
    </citation>
    <scope>NUCLEOTIDE SEQUENCE</scope>
    <source>
        <strain evidence="2">20211129_DDA</strain>
        <tissue evidence="2">Liver</tissue>
    </source>
</reference>
<evidence type="ECO:0000313" key="2">
    <source>
        <dbReference type="EMBL" id="KAJ1201040.1"/>
    </source>
</evidence>
<feature type="compositionally biased region" description="Basic and acidic residues" evidence="1">
    <location>
        <begin position="226"/>
        <end position="236"/>
    </location>
</feature>
<name>A0AAV7VKC0_PLEWA</name>